<dbReference type="InterPro" id="IPR003961">
    <property type="entry name" value="FN3_dom"/>
</dbReference>
<dbReference type="SUPFAM" id="SSF49265">
    <property type="entry name" value="Fibronectin type III"/>
    <property type="match status" value="1"/>
</dbReference>
<dbReference type="SMART" id="SM00060">
    <property type="entry name" value="FN3"/>
    <property type="match status" value="1"/>
</dbReference>
<keyword evidence="2" id="KW-0624">Polysaccharide degradation</keyword>
<evidence type="ECO:0000256" key="1">
    <source>
        <dbReference type="ARBA" id="ARBA00023295"/>
    </source>
</evidence>
<keyword evidence="1" id="KW-0326">Glycosidase</keyword>
<dbReference type="EMBL" id="JAENHO010000014">
    <property type="protein sequence ID" value="MBL7260466.1"/>
    <property type="molecule type" value="Genomic_DNA"/>
</dbReference>
<gene>
    <name evidence="4" type="ORF">JKJ07_39850</name>
</gene>
<dbReference type="InterPro" id="IPR036116">
    <property type="entry name" value="FN3_sf"/>
</dbReference>
<keyword evidence="1" id="KW-0378">Hydrolase</keyword>
<dbReference type="PROSITE" id="PS50853">
    <property type="entry name" value="FN3"/>
    <property type="match status" value="1"/>
</dbReference>
<accession>A0ABS1W154</accession>
<evidence type="ECO:0000313" key="4">
    <source>
        <dbReference type="EMBL" id="MBL7260466.1"/>
    </source>
</evidence>
<dbReference type="Pfam" id="PF00041">
    <property type="entry name" value="fn3"/>
    <property type="match status" value="1"/>
</dbReference>
<keyword evidence="2" id="KW-0119">Carbohydrate metabolism</keyword>
<feature type="domain" description="Fibronectin type-III" evidence="3">
    <location>
        <begin position="149"/>
        <end position="241"/>
    </location>
</feature>
<protein>
    <submittedName>
        <fullName evidence="4">Fibronectin type III domain-containing protein</fullName>
    </submittedName>
</protein>
<evidence type="ECO:0000259" key="3">
    <source>
        <dbReference type="PROSITE" id="PS50853"/>
    </source>
</evidence>
<dbReference type="RefSeq" id="WP_202997191.1">
    <property type="nucleotide sequence ID" value="NZ_JAENHO010000014.1"/>
</dbReference>
<proteinExistence type="predicted"/>
<evidence type="ECO:0000313" key="5">
    <source>
        <dbReference type="Proteomes" id="UP000598996"/>
    </source>
</evidence>
<dbReference type="Proteomes" id="UP000598996">
    <property type="component" value="Unassembled WGS sequence"/>
</dbReference>
<dbReference type="Gene3D" id="2.60.40.10">
    <property type="entry name" value="Immunoglobulins"/>
    <property type="match status" value="1"/>
</dbReference>
<name>A0ABS1W154_9ACTN</name>
<evidence type="ECO:0000256" key="2">
    <source>
        <dbReference type="ARBA" id="ARBA00023326"/>
    </source>
</evidence>
<dbReference type="CDD" id="cd00063">
    <property type="entry name" value="FN3"/>
    <property type="match status" value="1"/>
</dbReference>
<reference evidence="4 5" key="1">
    <citation type="submission" date="2021-01" db="EMBL/GenBank/DDBJ databases">
        <title>Actinoplanes sp. nov. LDG1-01 isolated from lichen.</title>
        <authorList>
            <person name="Saeng-In P."/>
            <person name="Phongsopitanun W."/>
            <person name="Kanchanasin P."/>
            <person name="Yuki M."/>
            <person name="Kudo T."/>
            <person name="Ohkuma M."/>
            <person name="Tanasupawat S."/>
        </authorList>
    </citation>
    <scope>NUCLEOTIDE SEQUENCE [LARGE SCALE GENOMIC DNA]</scope>
    <source>
        <strain evidence="4 5">LDG1-01</strain>
    </source>
</reference>
<organism evidence="4 5">
    <name type="scientific">Paractinoplanes lichenicola</name>
    <dbReference type="NCBI Taxonomy" id="2802976"/>
    <lineage>
        <taxon>Bacteria</taxon>
        <taxon>Bacillati</taxon>
        <taxon>Actinomycetota</taxon>
        <taxon>Actinomycetes</taxon>
        <taxon>Micromonosporales</taxon>
        <taxon>Micromonosporaceae</taxon>
        <taxon>Paractinoplanes</taxon>
    </lineage>
</organism>
<comment type="caution">
    <text evidence="4">The sequence shown here is derived from an EMBL/GenBank/DDBJ whole genome shotgun (WGS) entry which is preliminary data.</text>
</comment>
<sequence length="280" mass="30647">MNWESAVLQDGDYTYGYGTERAPGRMTFAHVSRTQSGGERQYWTGTTWSAEPGESARLLSGVGASFAVLKLPPLYVLVTREHNLPSDTQLVAYTALSPTGPFDGPHHHGTVPETLTVQADPARGKLIISYGGQAEAGWPFWPRSTTPPAPRNLTVTAKDDHAYLSWRHIDRVTGYRVYQRDVTAGQTHFARLPVAFDSSMVHVGQLIPGHTYEFRVATLMGATEGPLSETVTATPHSTRPAADVIRFAGTPEAIEGTYLFVLYEGVVDEDVEQNSWATLD</sequence>
<keyword evidence="5" id="KW-1185">Reference proteome</keyword>
<dbReference type="InterPro" id="IPR013783">
    <property type="entry name" value="Ig-like_fold"/>
</dbReference>